<sequence>MHRGKSAALALAATAALLGTAGLAQADGSAPAPSPSATPSAGDQDTGGKDSKDGKDGKDGNDGHGKRAKGKRGKVTGDGAEALCKRAPKIDKRLARALKRLRGPETRRGSIARVKKRIEYAKKEGHTEIATFLNDRLKFRNSLLPTLEKRQKDLAKVKEWCTAHSNGSTT</sequence>
<organism evidence="3 4">
    <name type="scientific">Streptomyces coffeae</name>
    <dbReference type="NCBI Taxonomy" id="621382"/>
    <lineage>
        <taxon>Bacteria</taxon>
        <taxon>Bacillati</taxon>
        <taxon>Actinomycetota</taxon>
        <taxon>Actinomycetes</taxon>
        <taxon>Kitasatosporales</taxon>
        <taxon>Streptomycetaceae</taxon>
        <taxon>Streptomyces</taxon>
    </lineage>
</organism>
<dbReference type="EMBL" id="JAERRF010000003">
    <property type="protein sequence ID" value="MBL1096119.1"/>
    <property type="molecule type" value="Genomic_DNA"/>
</dbReference>
<feature type="compositionally biased region" description="Low complexity" evidence="1">
    <location>
        <begin position="25"/>
        <end position="44"/>
    </location>
</feature>
<gene>
    <name evidence="3" type="ORF">JK363_05460</name>
</gene>
<feature type="compositionally biased region" description="Basic and acidic residues" evidence="1">
    <location>
        <begin position="46"/>
        <end position="65"/>
    </location>
</feature>
<evidence type="ECO:0000313" key="4">
    <source>
        <dbReference type="Proteomes" id="UP000634229"/>
    </source>
</evidence>
<evidence type="ECO:0000256" key="1">
    <source>
        <dbReference type="SAM" id="MobiDB-lite"/>
    </source>
</evidence>
<accession>A0ABS1N872</accession>
<evidence type="ECO:0000256" key="2">
    <source>
        <dbReference type="SAM" id="SignalP"/>
    </source>
</evidence>
<feature type="chain" id="PRO_5046502266" evidence="2">
    <location>
        <begin position="27"/>
        <end position="170"/>
    </location>
</feature>
<reference evidence="3 4" key="1">
    <citation type="submission" date="2021-01" db="EMBL/GenBank/DDBJ databases">
        <title>WGS of actinomycetes isolated from Thailand.</title>
        <authorList>
            <person name="Thawai C."/>
        </authorList>
    </citation>
    <scope>NUCLEOTIDE SEQUENCE [LARGE SCALE GENOMIC DNA]</scope>
    <source>
        <strain evidence="3 4">CA1R205</strain>
    </source>
</reference>
<feature type="signal peptide" evidence="2">
    <location>
        <begin position="1"/>
        <end position="26"/>
    </location>
</feature>
<name>A0ABS1N872_9ACTN</name>
<feature type="region of interest" description="Disordered" evidence="1">
    <location>
        <begin position="25"/>
        <end position="80"/>
    </location>
</feature>
<evidence type="ECO:0000313" key="3">
    <source>
        <dbReference type="EMBL" id="MBL1096119.1"/>
    </source>
</evidence>
<proteinExistence type="predicted"/>
<dbReference type="RefSeq" id="WP_201871981.1">
    <property type="nucleotide sequence ID" value="NZ_JAERRF010000003.1"/>
</dbReference>
<comment type="caution">
    <text evidence="3">The sequence shown here is derived from an EMBL/GenBank/DDBJ whole genome shotgun (WGS) entry which is preliminary data.</text>
</comment>
<dbReference type="Proteomes" id="UP000634229">
    <property type="component" value="Unassembled WGS sequence"/>
</dbReference>
<protein>
    <submittedName>
        <fullName evidence="3">Uncharacterized protein</fullName>
    </submittedName>
</protein>
<keyword evidence="4" id="KW-1185">Reference proteome</keyword>
<keyword evidence="2" id="KW-0732">Signal</keyword>